<accession>A0A316YFF5</accession>
<dbReference type="STRING" id="215250.A0A316YFF5"/>
<proteinExistence type="predicted"/>
<name>A0A316YFF5_9BASI</name>
<organism evidence="2 3">
    <name type="scientific">Acaromyces ingoldii</name>
    <dbReference type="NCBI Taxonomy" id="215250"/>
    <lineage>
        <taxon>Eukaryota</taxon>
        <taxon>Fungi</taxon>
        <taxon>Dikarya</taxon>
        <taxon>Basidiomycota</taxon>
        <taxon>Ustilaginomycotina</taxon>
        <taxon>Exobasidiomycetes</taxon>
        <taxon>Exobasidiales</taxon>
        <taxon>Cryptobasidiaceae</taxon>
        <taxon>Acaromyces</taxon>
    </lineage>
</organism>
<dbReference type="GeneID" id="37042034"/>
<evidence type="ECO:0008006" key="4">
    <source>
        <dbReference type="Google" id="ProtNLM"/>
    </source>
</evidence>
<dbReference type="Proteomes" id="UP000245768">
    <property type="component" value="Unassembled WGS sequence"/>
</dbReference>
<feature type="compositionally biased region" description="Low complexity" evidence="1">
    <location>
        <begin position="113"/>
        <end position="132"/>
    </location>
</feature>
<dbReference type="RefSeq" id="XP_025375137.1">
    <property type="nucleotide sequence ID" value="XM_025520118.1"/>
</dbReference>
<evidence type="ECO:0000313" key="3">
    <source>
        <dbReference type="Proteomes" id="UP000245768"/>
    </source>
</evidence>
<feature type="compositionally biased region" description="Basic and acidic residues" evidence="1">
    <location>
        <begin position="30"/>
        <end position="43"/>
    </location>
</feature>
<evidence type="ECO:0000256" key="1">
    <source>
        <dbReference type="SAM" id="MobiDB-lite"/>
    </source>
</evidence>
<protein>
    <recommendedName>
        <fullName evidence="4">PAS domain-containing protein</fullName>
    </recommendedName>
</protein>
<sequence length="361" mass="40201">MSEATWSGEAEDRSKSSSPARRRRSVMACRECRMRKVREESKAVRQKRRKRAWTMGQGEERDYQQGSFPSSSRAGRVEHMIPSTSSILSPTQHLPHIRHAPHSSWPGVEHLSRPSYSSSPSSWSLPTQSSVPRPNEAMRPLDTRSEPSVECEMPIITVICDGDMRCHLVSEECRTLLGFVPEAITSLYDIVHAGESSVLARICLDLLPPSTPMSPSSAGPMSRSRGSRQHPLMLLQPVPHTSFPRAINVRLRLRNGTYDYYSVQAHLGGGGALFSQVQHQQTAPQDHIIIVSLLKQGQATQFDHVFPQALMQIGKLPPPTLEHLLHRFDGGRFTTTSVFAFVQGVTASTTPPIQTHKLVQH</sequence>
<feature type="region of interest" description="Disordered" evidence="1">
    <location>
        <begin position="1"/>
        <end position="74"/>
    </location>
</feature>
<feature type="compositionally biased region" description="Polar residues" evidence="1">
    <location>
        <begin position="64"/>
        <end position="73"/>
    </location>
</feature>
<keyword evidence="3" id="KW-1185">Reference proteome</keyword>
<dbReference type="EMBL" id="KZ819639">
    <property type="protein sequence ID" value="PWN87939.1"/>
    <property type="molecule type" value="Genomic_DNA"/>
</dbReference>
<gene>
    <name evidence="2" type="ORF">FA10DRAFT_262370</name>
</gene>
<evidence type="ECO:0000313" key="2">
    <source>
        <dbReference type="EMBL" id="PWN87939.1"/>
    </source>
</evidence>
<dbReference type="AlphaFoldDB" id="A0A316YFF5"/>
<dbReference type="InParanoid" id="A0A316YFF5"/>
<reference evidence="2 3" key="1">
    <citation type="journal article" date="2018" name="Mol. Biol. Evol.">
        <title>Broad Genomic Sampling Reveals a Smut Pathogenic Ancestry of the Fungal Clade Ustilaginomycotina.</title>
        <authorList>
            <person name="Kijpornyongpan T."/>
            <person name="Mondo S.J."/>
            <person name="Barry K."/>
            <person name="Sandor L."/>
            <person name="Lee J."/>
            <person name="Lipzen A."/>
            <person name="Pangilinan J."/>
            <person name="LaButti K."/>
            <person name="Hainaut M."/>
            <person name="Henrissat B."/>
            <person name="Grigoriev I.V."/>
            <person name="Spatafora J.W."/>
            <person name="Aime M.C."/>
        </authorList>
    </citation>
    <scope>NUCLEOTIDE SEQUENCE [LARGE SCALE GENOMIC DNA]</scope>
    <source>
        <strain evidence="2 3">MCA 4198</strain>
    </source>
</reference>
<feature type="region of interest" description="Disordered" evidence="1">
    <location>
        <begin position="96"/>
        <end position="145"/>
    </location>
</feature>